<feature type="domain" description="Synapsin ATP-binding" evidence="5">
    <location>
        <begin position="2"/>
        <end position="131"/>
    </location>
</feature>
<accession>A0A1V9Y1J6</accession>
<dbReference type="Pfam" id="PF02750">
    <property type="entry name" value="Synapsin_C"/>
    <property type="match status" value="1"/>
</dbReference>
<name>A0A1V9Y1J6_9ACAR</name>
<organism evidence="6 7">
    <name type="scientific">Tropilaelaps mercedesae</name>
    <dbReference type="NCBI Taxonomy" id="418985"/>
    <lineage>
        <taxon>Eukaryota</taxon>
        <taxon>Metazoa</taxon>
        <taxon>Ecdysozoa</taxon>
        <taxon>Arthropoda</taxon>
        <taxon>Chelicerata</taxon>
        <taxon>Arachnida</taxon>
        <taxon>Acari</taxon>
        <taxon>Parasitiformes</taxon>
        <taxon>Mesostigmata</taxon>
        <taxon>Gamasina</taxon>
        <taxon>Dermanyssoidea</taxon>
        <taxon>Laelapidae</taxon>
        <taxon>Tropilaelaps</taxon>
    </lineage>
</organism>
<gene>
    <name evidence="6" type="ORF">BIW11_05642</name>
</gene>
<dbReference type="Gene3D" id="3.30.470.20">
    <property type="entry name" value="ATP-grasp fold, B domain"/>
    <property type="match status" value="1"/>
</dbReference>
<dbReference type="GO" id="GO:0007269">
    <property type="term" value="P:neurotransmitter secretion"/>
    <property type="evidence" value="ECO:0007669"/>
    <property type="project" value="InterPro"/>
</dbReference>
<comment type="similarity">
    <text evidence="1">Belongs to the synapsin family.</text>
</comment>
<keyword evidence="7" id="KW-1185">Reference proteome</keyword>
<evidence type="ECO:0000256" key="1">
    <source>
        <dbReference type="ARBA" id="ARBA00008243"/>
    </source>
</evidence>
<comment type="subcellular location">
    <subcellularLocation>
        <location evidence="4">Synapse</location>
    </subcellularLocation>
</comment>
<sequence>MSVPKFPCVVKIAHAHGGIGKIKVENQFDYQDVQSVVAVSHSYCTVEPFIDTKYDLHIQKIGNNYKAFMRKSISGNWKANMGSAMLEQVVLHDRYKSWVDAVAELYGGLDICAVEAIQGKDGREHITEVSSQKLLCYTHQPR</sequence>
<evidence type="ECO:0000256" key="3">
    <source>
        <dbReference type="ARBA" id="ARBA00023018"/>
    </source>
</evidence>
<dbReference type="FunFam" id="3.30.470.20:FF:000151">
    <property type="entry name" value="Synapsin-2"/>
    <property type="match status" value="1"/>
</dbReference>
<dbReference type="Proteomes" id="UP000192247">
    <property type="component" value="Unassembled WGS sequence"/>
</dbReference>
<keyword evidence="2" id="KW-0597">Phosphoprotein</keyword>
<evidence type="ECO:0000313" key="7">
    <source>
        <dbReference type="Proteomes" id="UP000192247"/>
    </source>
</evidence>
<dbReference type="PRINTS" id="PR01368">
    <property type="entry name" value="SYNAPSIN"/>
</dbReference>
<dbReference type="InParanoid" id="A0A1V9Y1J6"/>
<keyword evidence="3" id="KW-0770">Synapse</keyword>
<dbReference type="AlphaFoldDB" id="A0A1V9Y1J6"/>
<evidence type="ECO:0000313" key="6">
    <source>
        <dbReference type="EMBL" id="OQR79571.1"/>
    </source>
</evidence>
<dbReference type="GO" id="GO:0030672">
    <property type="term" value="C:synaptic vesicle membrane"/>
    <property type="evidence" value="ECO:0007669"/>
    <property type="project" value="TreeGrafter"/>
</dbReference>
<reference evidence="6 7" key="1">
    <citation type="journal article" date="2017" name="Gigascience">
        <title>Draft genome of the honey bee ectoparasitic mite, Tropilaelaps mercedesae, is shaped by the parasitic life history.</title>
        <authorList>
            <person name="Dong X."/>
            <person name="Armstrong S.D."/>
            <person name="Xia D."/>
            <person name="Makepeace B.L."/>
            <person name="Darby A.C."/>
            <person name="Kadowaki T."/>
        </authorList>
    </citation>
    <scope>NUCLEOTIDE SEQUENCE [LARGE SCALE GENOMIC DNA]</scope>
    <source>
        <strain evidence="6">Wuxi-XJTLU</strain>
    </source>
</reference>
<proteinExistence type="inferred from homology"/>
<dbReference type="PANTHER" id="PTHR10841">
    <property type="entry name" value="SYNAPSIN"/>
    <property type="match status" value="1"/>
</dbReference>
<evidence type="ECO:0000256" key="4">
    <source>
        <dbReference type="ARBA" id="ARBA00034103"/>
    </source>
</evidence>
<comment type="caution">
    <text evidence="6">The sequence shown here is derived from an EMBL/GenBank/DDBJ whole genome shotgun (WGS) entry which is preliminary data.</text>
</comment>
<dbReference type="InterPro" id="IPR001359">
    <property type="entry name" value="Synapsin"/>
</dbReference>
<dbReference type="PANTHER" id="PTHR10841:SF17">
    <property type="entry name" value="SYNAPSIN"/>
    <property type="match status" value="1"/>
</dbReference>
<dbReference type="OrthoDB" id="10249572at2759"/>
<dbReference type="SUPFAM" id="SSF56059">
    <property type="entry name" value="Glutathione synthetase ATP-binding domain-like"/>
    <property type="match status" value="1"/>
</dbReference>
<dbReference type="InterPro" id="IPR020898">
    <property type="entry name" value="Synapsin_ATP-bd_dom"/>
</dbReference>
<evidence type="ECO:0000259" key="5">
    <source>
        <dbReference type="Pfam" id="PF02750"/>
    </source>
</evidence>
<protein>
    <submittedName>
        <fullName evidence="6">Synapsin-like</fullName>
    </submittedName>
</protein>
<dbReference type="STRING" id="418985.A0A1V9Y1J6"/>
<dbReference type="EMBL" id="MNPL01000950">
    <property type="protein sequence ID" value="OQR79571.1"/>
    <property type="molecule type" value="Genomic_DNA"/>
</dbReference>
<evidence type="ECO:0000256" key="2">
    <source>
        <dbReference type="ARBA" id="ARBA00022553"/>
    </source>
</evidence>